<dbReference type="GO" id="GO:0008270">
    <property type="term" value="F:zinc ion binding"/>
    <property type="evidence" value="ECO:0007669"/>
    <property type="project" value="UniProtKB-KW"/>
</dbReference>
<dbReference type="Proteomes" id="UP000297245">
    <property type="component" value="Unassembled WGS sequence"/>
</dbReference>
<evidence type="ECO:0000256" key="2">
    <source>
        <dbReference type="SAM" id="MobiDB-lite"/>
    </source>
</evidence>
<keyword evidence="1" id="KW-0862">Zinc</keyword>
<evidence type="ECO:0000313" key="5">
    <source>
        <dbReference type="Proteomes" id="UP000297245"/>
    </source>
</evidence>
<proteinExistence type="predicted"/>
<feature type="compositionally biased region" description="Low complexity" evidence="2">
    <location>
        <begin position="47"/>
        <end position="58"/>
    </location>
</feature>
<gene>
    <name evidence="4" type="ORF">K435DRAFT_458403</name>
</gene>
<dbReference type="SMART" id="SM00355">
    <property type="entry name" value="ZnF_C2H2"/>
    <property type="match status" value="2"/>
</dbReference>
<organism evidence="4 5">
    <name type="scientific">Dendrothele bispora (strain CBS 962.96)</name>
    <dbReference type="NCBI Taxonomy" id="1314807"/>
    <lineage>
        <taxon>Eukaryota</taxon>
        <taxon>Fungi</taxon>
        <taxon>Dikarya</taxon>
        <taxon>Basidiomycota</taxon>
        <taxon>Agaricomycotina</taxon>
        <taxon>Agaricomycetes</taxon>
        <taxon>Agaricomycetidae</taxon>
        <taxon>Agaricales</taxon>
        <taxon>Agaricales incertae sedis</taxon>
        <taxon>Dendrothele</taxon>
    </lineage>
</organism>
<dbReference type="PROSITE" id="PS00028">
    <property type="entry name" value="ZINC_FINGER_C2H2_1"/>
    <property type="match status" value="1"/>
</dbReference>
<keyword evidence="1" id="KW-0479">Metal-binding</keyword>
<feature type="compositionally biased region" description="Polar residues" evidence="2">
    <location>
        <begin position="59"/>
        <end position="71"/>
    </location>
</feature>
<dbReference type="InterPro" id="IPR036236">
    <property type="entry name" value="Znf_C2H2_sf"/>
</dbReference>
<evidence type="ECO:0000256" key="1">
    <source>
        <dbReference type="PROSITE-ProRule" id="PRU00042"/>
    </source>
</evidence>
<dbReference type="AlphaFoldDB" id="A0A4S8ME51"/>
<reference evidence="4 5" key="1">
    <citation type="journal article" date="2019" name="Nat. Ecol. Evol.">
        <title>Megaphylogeny resolves global patterns of mushroom evolution.</title>
        <authorList>
            <person name="Varga T."/>
            <person name="Krizsan K."/>
            <person name="Foldi C."/>
            <person name="Dima B."/>
            <person name="Sanchez-Garcia M."/>
            <person name="Sanchez-Ramirez S."/>
            <person name="Szollosi G.J."/>
            <person name="Szarkandi J.G."/>
            <person name="Papp V."/>
            <person name="Albert L."/>
            <person name="Andreopoulos W."/>
            <person name="Angelini C."/>
            <person name="Antonin V."/>
            <person name="Barry K.W."/>
            <person name="Bougher N.L."/>
            <person name="Buchanan P."/>
            <person name="Buyck B."/>
            <person name="Bense V."/>
            <person name="Catcheside P."/>
            <person name="Chovatia M."/>
            <person name="Cooper J."/>
            <person name="Damon W."/>
            <person name="Desjardin D."/>
            <person name="Finy P."/>
            <person name="Geml J."/>
            <person name="Haridas S."/>
            <person name="Hughes K."/>
            <person name="Justo A."/>
            <person name="Karasinski D."/>
            <person name="Kautmanova I."/>
            <person name="Kiss B."/>
            <person name="Kocsube S."/>
            <person name="Kotiranta H."/>
            <person name="LaButti K.M."/>
            <person name="Lechner B.E."/>
            <person name="Liimatainen K."/>
            <person name="Lipzen A."/>
            <person name="Lukacs Z."/>
            <person name="Mihaltcheva S."/>
            <person name="Morgado L.N."/>
            <person name="Niskanen T."/>
            <person name="Noordeloos M.E."/>
            <person name="Ohm R.A."/>
            <person name="Ortiz-Santana B."/>
            <person name="Ovrebo C."/>
            <person name="Racz N."/>
            <person name="Riley R."/>
            <person name="Savchenko A."/>
            <person name="Shiryaev A."/>
            <person name="Soop K."/>
            <person name="Spirin V."/>
            <person name="Szebenyi C."/>
            <person name="Tomsovsky M."/>
            <person name="Tulloss R.E."/>
            <person name="Uehling J."/>
            <person name="Grigoriev I.V."/>
            <person name="Vagvolgyi C."/>
            <person name="Papp T."/>
            <person name="Martin F.M."/>
            <person name="Miettinen O."/>
            <person name="Hibbett D.S."/>
            <person name="Nagy L.G."/>
        </authorList>
    </citation>
    <scope>NUCLEOTIDE SEQUENCE [LARGE SCALE GENOMIC DNA]</scope>
    <source>
        <strain evidence="4 5">CBS 962.96</strain>
    </source>
</reference>
<feature type="region of interest" description="Disordered" evidence="2">
    <location>
        <begin position="1"/>
        <end position="126"/>
    </location>
</feature>
<evidence type="ECO:0000259" key="3">
    <source>
        <dbReference type="PROSITE" id="PS50157"/>
    </source>
</evidence>
<dbReference type="InterPro" id="IPR013087">
    <property type="entry name" value="Znf_C2H2_type"/>
</dbReference>
<dbReference type="SUPFAM" id="SSF57667">
    <property type="entry name" value="beta-beta-alpha zinc fingers"/>
    <property type="match status" value="1"/>
</dbReference>
<keyword evidence="1" id="KW-0863">Zinc-finger</keyword>
<accession>A0A4S8ME51</accession>
<dbReference type="EMBL" id="ML179105">
    <property type="protein sequence ID" value="THV00359.1"/>
    <property type="molecule type" value="Genomic_DNA"/>
</dbReference>
<feature type="domain" description="C2H2-type" evidence="3">
    <location>
        <begin position="142"/>
        <end position="169"/>
    </location>
</feature>
<feature type="compositionally biased region" description="Low complexity" evidence="2">
    <location>
        <begin position="18"/>
        <end position="39"/>
    </location>
</feature>
<dbReference type="PROSITE" id="PS50157">
    <property type="entry name" value="ZINC_FINGER_C2H2_2"/>
    <property type="match status" value="1"/>
</dbReference>
<evidence type="ECO:0000313" key="4">
    <source>
        <dbReference type="EMBL" id="THV00359.1"/>
    </source>
</evidence>
<keyword evidence="5" id="KW-1185">Reference proteome</keyword>
<sequence>MSLDMLFGPETSSETPCNNWSDSPNQSSPPDSFSPDISNLDTGDIESSWSDSSSLHDSPNTTNSCHNSTCSGHCRSKNEGGVKRSQRNARQSQRNDFNSIPSCRASTRRGAHLSSPASTSSDSNELANTIKRGAIKGGKKRVKCSLCDETFSRRHDMMRHEASQHGKRQDWTCDLCRRFFSSEAMLSLHRCPAMR</sequence>
<feature type="compositionally biased region" description="Polar residues" evidence="2">
    <location>
        <begin position="96"/>
        <end position="105"/>
    </location>
</feature>
<feature type="compositionally biased region" description="Polar residues" evidence="2">
    <location>
        <begin position="115"/>
        <end position="126"/>
    </location>
</feature>
<protein>
    <recommendedName>
        <fullName evidence="3">C2H2-type domain-containing protein</fullName>
    </recommendedName>
</protein>
<dbReference type="Gene3D" id="3.30.160.60">
    <property type="entry name" value="Classic Zinc Finger"/>
    <property type="match status" value="1"/>
</dbReference>
<name>A0A4S8ME51_DENBC</name>
<dbReference type="OrthoDB" id="8117402at2759"/>